<organism evidence="1">
    <name type="scientific">Anguilla anguilla</name>
    <name type="common">European freshwater eel</name>
    <name type="synonym">Muraena anguilla</name>
    <dbReference type="NCBI Taxonomy" id="7936"/>
    <lineage>
        <taxon>Eukaryota</taxon>
        <taxon>Metazoa</taxon>
        <taxon>Chordata</taxon>
        <taxon>Craniata</taxon>
        <taxon>Vertebrata</taxon>
        <taxon>Euteleostomi</taxon>
        <taxon>Actinopterygii</taxon>
        <taxon>Neopterygii</taxon>
        <taxon>Teleostei</taxon>
        <taxon>Anguilliformes</taxon>
        <taxon>Anguillidae</taxon>
        <taxon>Anguilla</taxon>
    </lineage>
</organism>
<sequence length="31" mass="3638">MVTNKFHNKSWRMCPSSTQHASETFMAFGIY</sequence>
<protein>
    <submittedName>
        <fullName evidence="1">Uncharacterized protein</fullName>
    </submittedName>
</protein>
<dbReference type="EMBL" id="GBXM01065880">
    <property type="protein sequence ID" value="JAH42697.1"/>
    <property type="molecule type" value="Transcribed_RNA"/>
</dbReference>
<accession>A0A0E9SN70</accession>
<evidence type="ECO:0000313" key="1">
    <source>
        <dbReference type="EMBL" id="JAH42697.1"/>
    </source>
</evidence>
<name>A0A0E9SN70_ANGAN</name>
<reference evidence="1" key="1">
    <citation type="submission" date="2014-11" db="EMBL/GenBank/DDBJ databases">
        <authorList>
            <person name="Amaro Gonzalez C."/>
        </authorList>
    </citation>
    <scope>NUCLEOTIDE SEQUENCE</scope>
</reference>
<proteinExistence type="predicted"/>
<dbReference type="AlphaFoldDB" id="A0A0E9SN70"/>
<reference evidence="1" key="2">
    <citation type="journal article" date="2015" name="Fish Shellfish Immunol.">
        <title>Early steps in the European eel (Anguilla anguilla)-Vibrio vulnificus interaction in the gills: Role of the RtxA13 toxin.</title>
        <authorList>
            <person name="Callol A."/>
            <person name="Pajuelo D."/>
            <person name="Ebbesson L."/>
            <person name="Teles M."/>
            <person name="MacKenzie S."/>
            <person name="Amaro C."/>
        </authorList>
    </citation>
    <scope>NUCLEOTIDE SEQUENCE</scope>
</reference>